<dbReference type="STRING" id="683124.SAMN05444337_0297"/>
<dbReference type="PANTHER" id="PTHR34585:SF22">
    <property type="entry name" value="HELIX-TURN-HELIX DOMAIN-CONTAINING PROTEIN"/>
    <property type="match status" value="1"/>
</dbReference>
<gene>
    <name evidence="2" type="ORF">SAMN05444337_0297</name>
</gene>
<dbReference type="Pfam" id="PF12728">
    <property type="entry name" value="HTH_17"/>
    <property type="match status" value="1"/>
</dbReference>
<name>A0A1M6C6Z3_9FLAO</name>
<evidence type="ECO:0000313" key="2">
    <source>
        <dbReference type="EMBL" id="SHI56775.1"/>
    </source>
</evidence>
<feature type="domain" description="Helix-turn-helix" evidence="1">
    <location>
        <begin position="56"/>
        <end position="104"/>
    </location>
</feature>
<dbReference type="Proteomes" id="UP000184232">
    <property type="component" value="Unassembled WGS sequence"/>
</dbReference>
<evidence type="ECO:0000313" key="3">
    <source>
        <dbReference type="Proteomes" id="UP000184232"/>
    </source>
</evidence>
<dbReference type="SUPFAM" id="SSF46955">
    <property type="entry name" value="Putative DNA-binding domain"/>
    <property type="match status" value="1"/>
</dbReference>
<organism evidence="2 3">
    <name type="scientific">Flavobacterium haoranii</name>
    <dbReference type="NCBI Taxonomy" id="683124"/>
    <lineage>
        <taxon>Bacteria</taxon>
        <taxon>Pseudomonadati</taxon>
        <taxon>Bacteroidota</taxon>
        <taxon>Flavobacteriia</taxon>
        <taxon>Flavobacteriales</taxon>
        <taxon>Flavobacteriaceae</taxon>
        <taxon>Flavobacterium</taxon>
    </lineage>
</organism>
<dbReference type="InterPro" id="IPR041657">
    <property type="entry name" value="HTH_17"/>
</dbReference>
<dbReference type="AlphaFoldDB" id="A0A1M6C6Z3"/>
<dbReference type="RefSeq" id="WP_072780824.1">
    <property type="nucleotide sequence ID" value="NZ_CP045292.1"/>
</dbReference>
<reference evidence="2 3" key="1">
    <citation type="submission" date="2016-11" db="EMBL/GenBank/DDBJ databases">
        <authorList>
            <person name="Jaros S."/>
            <person name="Januszkiewicz K."/>
            <person name="Wedrychowicz H."/>
        </authorList>
    </citation>
    <scope>NUCLEOTIDE SEQUENCE [LARGE SCALE GENOMIC DNA]</scope>
    <source>
        <strain evidence="2 3">DSM 22807</strain>
    </source>
</reference>
<dbReference type="EMBL" id="FQZH01000001">
    <property type="protein sequence ID" value="SHI56775.1"/>
    <property type="molecule type" value="Genomic_DNA"/>
</dbReference>
<accession>A0A1M6C6Z3</accession>
<protein>
    <submittedName>
        <fullName evidence="2">Helix-turn-helix domain-containing protein</fullName>
    </submittedName>
</protein>
<dbReference type="InterPro" id="IPR009061">
    <property type="entry name" value="DNA-bd_dom_put_sf"/>
</dbReference>
<evidence type="ECO:0000259" key="1">
    <source>
        <dbReference type="Pfam" id="PF12728"/>
    </source>
</evidence>
<keyword evidence="3" id="KW-1185">Reference proteome</keyword>
<sequence length="104" mass="12195">MNFNHKTLFPETDNIELLNHQMVTKRDLLNFGNLLLREIKNSTTKSKTFEALPKPWLKSAEVREILKISPGTLQNLRINGTLKYKRIGGINYYNYEDIVKMLEK</sequence>
<proteinExistence type="predicted"/>
<dbReference type="PANTHER" id="PTHR34585">
    <property type="match status" value="1"/>
</dbReference>